<feature type="chain" id="PRO_5004712490" description="SnoaL-like domain-containing protein" evidence="1">
    <location>
        <begin position="22"/>
        <end position="188"/>
    </location>
</feature>
<dbReference type="InterPro" id="IPR032710">
    <property type="entry name" value="NTF2-like_dom_sf"/>
</dbReference>
<gene>
    <name evidence="2" type="ORF">F990_01998</name>
</gene>
<dbReference type="RefSeq" id="WP_018678457.1">
    <property type="nucleotide sequence ID" value="NZ_AYEV01000018.1"/>
</dbReference>
<feature type="signal peptide" evidence="1">
    <location>
        <begin position="1"/>
        <end position="21"/>
    </location>
</feature>
<evidence type="ECO:0000313" key="2">
    <source>
        <dbReference type="EMBL" id="ESK55357.1"/>
    </source>
</evidence>
<dbReference type="Proteomes" id="UP000017404">
    <property type="component" value="Unassembled WGS sequence"/>
</dbReference>
<name>V2UZE2_9GAMM</name>
<evidence type="ECO:0000313" key="3">
    <source>
        <dbReference type="Proteomes" id="UP000017404"/>
    </source>
</evidence>
<sequence>MAFLRTLAVSTLALFSLVSCKSIPSYSSDYAKANKTISGIPQTQEQATAIGVRFTTAFNTLGTASFIQNASQLYADDLYINDTLSQFSNKQDLIKHFSGMNEHVSHVNVKLISATYHNDSAYIHWYMAYDFKMFGRRKTMASYGISEIKINASNQIIFQQDYWDPANGLYRSLPYLGKAYSLILPFKR</sequence>
<organism evidence="2 3">
    <name type="scientific">Acinetobacter tjernbergiae DSM 14971 = CIP 107465</name>
    <dbReference type="NCBI Taxonomy" id="1120928"/>
    <lineage>
        <taxon>Bacteria</taxon>
        <taxon>Pseudomonadati</taxon>
        <taxon>Pseudomonadota</taxon>
        <taxon>Gammaproteobacteria</taxon>
        <taxon>Moraxellales</taxon>
        <taxon>Moraxellaceae</taxon>
        <taxon>Acinetobacter</taxon>
    </lineage>
</organism>
<keyword evidence="1" id="KW-0732">Signal</keyword>
<dbReference type="Gene3D" id="3.10.450.50">
    <property type="match status" value="1"/>
</dbReference>
<evidence type="ECO:0000256" key="1">
    <source>
        <dbReference type="SAM" id="SignalP"/>
    </source>
</evidence>
<dbReference type="PATRIC" id="fig|1120928.5.peg.2023"/>
<reference evidence="2 3" key="1">
    <citation type="submission" date="2013-10" db="EMBL/GenBank/DDBJ databases">
        <title>The Genome Sequence of Acinetobacter tjernbergiae CIP107465.</title>
        <authorList>
            <consortium name="The Broad Institute Genomics Platform"/>
            <consortium name="The Broad Institute Genome Sequencing Center for Infectious Disease"/>
            <person name="Cerqueira G."/>
            <person name="Feldgarden M."/>
            <person name="Courvalin P."/>
            <person name="Grillot-Courvalin C."/>
            <person name="Clermont D."/>
            <person name="Rocha E."/>
            <person name="Yoon E.-J."/>
            <person name="Nemec A."/>
            <person name="Young S.K."/>
            <person name="Zeng Q."/>
            <person name="Gargeya S."/>
            <person name="Fitzgerald M."/>
            <person name="Abouelleil A."/>
            <person name="Alvarado L."/>
            <person name="Berlin A.M."/>
            <person name="Chapman S.B."/>
            <person name="Gainer-Dewar J."/>
            <person name="Goldberg J."/>
            <person name="Gnerre S."/>
            <person name="Griggs A."/>
            <person name="Gujja S."/>
            <person name="Hansen M."/>
            <person name="Howarth C."/>
            <person name="Imamovic A."/>
            <person name="Ireland A."/>
            <person name="Larimer J."/>
            <person name="McCowan C."/>
            <person name="Murphy C."/>
            <person name="Pearson M."/>
            <person name="Poon T.W."/>
            <person name="Priest M."/>
            <person name="Roberts A."/>
            <person name="Saif S."/>
            <person name="Shea T."/>
            <person name="Sykes S."/>
            <person name="Wortman J."/>
            <person name="Nusbaum C."/>
            <person name="Birren B."/>
        </authorList>
    </citation>
    <scope>NUCLEOTIDE SEQUENCE [LARGE SCALE GENOMIC DNA]</scope>
    <source>
        <strain evidence="2 3">CIP 107465</strain>
    </source>
</reference>
<protein>
    <recommendedName>
        <fullName evidence="4">SnoaL-like domain-containing protein</fullName>
    </recommendedName>
</protein>
<evidence type="ECO:0008006" key="4">
    <source>
        <dbReference type="Google" id="ProtNLM"/>
    </source>
</evidence>
<comment type="caution">
    <text evidence="2">The sequence shown here is derived from an EMBL/GenBank/DDBJ whole genome shotgun (WGS) entry which is preliminary data.</text>
</comment>
<proteinExistence type="predicted"/>
<dbReference type="eggNOG" id="COG3631">
    <property type="taxonomic scope" value="Bacteria"/>
</dbReference>
<dbReference type="PROSITE" id="PS51257">
    <property type="entry name" value="PROKAR_LIPOPROTEIN"/>
    <property type="match status" value="1"/>
</dbReference>
<dbReference type="AlphaFoldDB" id="V2UZE2"/>
<dbReference type="SUPFAM" id="SSF54427">
    <property type="entry name" value="NTF2-like"/>
    <property type="match status" value="1"/>
</dbReference>
<dbReference type="EMBL" id="AYEV01000018">
    <property type="protein sequence ID" value="ESK55357.1"/>
    <property type="molecule type" value="Genomic_DNA"/>
</dbReference>
<keyword evidence="3" id="KW-1185">Reference proteome</keyword>
<dbReference type="STRING" id="202955.GCA_000759995_01541"/>
<dbReference type="OrthoDB" id="1115105at2"/>
<accession>V2UZE2</accession>